<evidence type="ECO:0000256" key="1">
    <source>
        <dbReference type="SAM" id="MobiDB-lite"/>
    </source>
</evidence>
<comment type="caution">
    <text evidence="2">The sequence shown here is derived from an EMBL/GenBank/DDBJ whole genome shotgun (WGS) entry which is preliminary data.</text>
</comment>
<protein>
    <submittedName>
        <fullName evidence="2">Uncharacterized protein</fullName>
    </submittedName>
</protein>
<gene>
    <name evidence="2" type="ORF">CRHIZ90672A_00015643</name>
</gene>
<sequence length="120" mass="13640">MNYHFNYTNPEYITLLSLAKYQLFIIRHTKYFVMLSTSPTLATAHQATLLNGNNSSARAISLLDHPRLELPLVAQPPQPLSFSRRELDVRLDDDAVDQQTEPGSRAERDIEPGGDFIWPT</sequence>
<accession>A0A9N9VPK2</accession>
<feature type="region of interest" description="Disordered" evidence="1">
    <location>
        <begin position="92"/>
        <end position="120"/>
    </location>
</feature>
<proteinExistence type="predicted"/>
<evidence type="ECO:0000313" key="2">
    <source>
        <dbReference type="EMBL" id="CAH0027464.1"/>
    </source>
</evidence>
<dbReference type="Proteomes" id="UP000696573">
    <property type="component" value="Unassembled WGS sequence"/>
</dbReference>
<keyword evidence="3" id="KW-1185">Reference proteome</keyword>
<name>A0A9N9VPK2_9HYPO</name>
<dbReference type="EMBL" id="CABFNQ020000728">
    <property type="protein sequence ID" value="CAH0027464.1"/>
    <property type="molecule type" value="Genomic_DNA"/>
</dbReference>
<organism evidence="2 3">
    <name type="scientific">Clonostachys rhizophaga</name>
    <dbReference type="NCBI Taxonomy" id="160324"/>
    <lineage>
        <taxon>Eukaryota</taxon>
        <taxon>Fungi</taxon>
        <taxon>Dikarya</taxon>
        <taxon>Ascomycota</taxon>
        <taxon>Pezizomycotina</taxon>
        <taxon>Sordariomycetes</taxon>
        <taxon>Hypocreomycetidae</taxon>
        <taxon>Hypocreales</taxon>
        <taxon>Bionectriaceae</taxon>
        <taxon>Clonostachys</taxon>
    </lineage>
</organism>
<dbReference type="AlphaFoldDB" id="A0A9N9VPK2"/>
<reference evidence="2" key="1">
    <citation type="submission" date="2021-10" db="EMBL/GenBank/DDBJ databases">
        <authorList>
            <person name="Piombo E."/>
        </authorList>
    </citation>
    <scope>NUCLEOTIDE SEQUENCE</scope>
</reference>
<evidence type="ECO:0000313" key="3">
    <source>
        <dbReference type="Proteomes" id="UP000696573"/>
    </source>
</evidence>